<feature type="region of interest" description="Disordered" evidence="4">
    <location>
        <begin position="29"/>
        <end position="51"/>
    </location>
</feature>
<keyword evidence="2" id="KW-0288">FMN</keyword>
<dbReference type="EMBL" id="AOJH01000080">
    <property type="protein sequence ID" value="EMA60400.1"/>
    <property type="molecule type" value="Genomic_DNA"/>
</dbReference>
<name>M0NV01_9EURY</name>
<gene>
    <name evidence="6" type="ORF">C468_13249</name>
</gene>
<proteinExistence type="predicted"/>
<keyword evidence="7" id="KW-1185">Reference proteome</keyword>
<evidence type="ECO:0000313" key="7">
    <source>
        <dbReference type="Proteomes" id="UP000011546"/>
    </source>
</evidence>
<organism evidence="6 7">
    <name type="scientific">Halorubrum kocurii JCM 14978</name>
    <dbReference type="NCBI Taxonomy" id="1230456"/>
    <lineage>
        <taxon>Archaea</taxon>
        <taxon>Methanobacteriati</taxon>
        <taxon>Methanobacteriota</taxon>
        <taxon>Stenosarchaea group</taxon>
        <taxon>Halobacteria</taxon>
        <taxon>Halobacteriales</taxon>
        <taxon>Haloferacaceae</taxon>
        <taxon>Halorubrum</taxon>
    </lineage>
</organism>
<dbReference type="CDD" id="cd00130">
    <property type="entry name" value="PAS"/>
    <property type="match status" value="1"/>
</dbReference>
<dbReference type="PANTHER" id="PTHR47429">
    <property type="entry name" value="PROTEIN TWIN LOV 1"/>
    <property type="match status" value="1"/>
</dbReference>
<reference evidence="6 7" key="1">
    <citation type="journal article" date="2014" name="PLoS Genet.">
        <title>Phylogenetically driven sequencing of extremely halophilic archaea reveals strategies for static and dynamic osmo-response.</title>
        <authorList>
            <person name="Becker E.A."/>
            <person name="Seitzer P.M."/>
            <person name="Tritt A."/>
            <person name="Larsen D."/>
            <person name="Krusor M."/>
            <person name="Yao A.I."/>
            <person name="Wu D."/>
            <person name="Madern D."/>
            <person name="Eisen J.A."/>
            <person name="Darling A.E."/>
            <person name="Facciotti M.T."/>
        </authorList>
    </citation>
    <scope>NUCLEOTIDE SEQUENCE [LARGE SCALE GENOMIC DNA]</scope>
    <source>
        <strain evidence="6 7">JCM 14978</strain>
    </source>
</reference>
<dbReference type="InterPro" id="IPR000014">
    <property type="entry name" value="PAS"/>
</dbReference>
<protein>
    <submittedName>
        <fullName evidence="6">PAS fold domain-containing protein</fullName>
    </submittedName>
</protein>
<sequence length="195" mass="21610">MGIREDALDLLACDGDAVRTRFAEFVSRHGVTSDRPRTDAGAVADPDRGGRADLSALTERDRRLIDRVRLFDTAPVGVTLCGPAYRDTPILYVNRTFRDRTGYSLDELRGRNPRLLQGPHTDPAAVAKLREAVSIWEPVTVDVWNHRRDGTPFLNRVSLRPLSGDDGTVTHWVAVQAAVQAAIEGPTDRTRDAER</sequence>
<dbReference type="Gene3D" id="3.30.450.20">
    <property type="entry name" value="PAS domain"/>
    <property type="match status" value="1"/>
</dbReference>
<evidence type="ECO:0000259" key="5">
    <source>
        <dbReference type="Pfam" id="PF13426"/>
    </source>
</evidence>
<dbReference type="SUPFAM" id="SSF55785">
    <property type="entry name" value="PYP-like sensor domain (PAS domain)"/>
    <property type="match status" value="1"/>
</dbReference>
<evidence type="ECO:0000256" key="3">
    <source>
        <dbReference type="ARBA" id="ARBA00022991"/>
    </source>
</evidence>
<comment type="caution">
    <text evidence="6">The sequence shown here is derived from an EMBL/GenBank/DDBJ whole genome shotgun (WGS) entry which is preliminary data.</text>
</comment>
<feature type="domain" description="PAS" evidence="5">
    <location>
        <begin position="86"/>
        <end position="175"/>
    </location>
</feature>
<dbReference type="InterPro" id="IPR035965">
    <property type="entry name" value="PAS-like_dom_sf"/>
</dbReference>
<dbReference type="Proteomes" id="UP000011546">
    <property type="component" value="Unassembled WGS sequence"/>
</dbReference>
<evidence type="ECO:0000256" key="1">
    <source>
        <dbReference type="ARBA" id="ARBA00022630"/>
    </source>
</evidence>
<keyword evidence="3" id="KW-0157">Chromophore</keyword>
<dbReference type="AlphaFoldDB" id="M0NV01"/>
<keyword evidence="1" id="KW-0285">Flavoprotein</keyword>
<dbReference type="STRING" id="1230456.C468_13249"/>
<dbReference type="Pfam" id="PF13426">
    <property type="entry name" value="PAS_9"/>
    <property type="match status" value="1"/>
</dbReference>
<accession>M0NV01</accession>
<dbReference type="OrthoDB" id="8127at2157"/>
<dbReference type="RefSeq" id="WP_008849323.1">
    <property type="nucleotide sequence ID" value="NZ_AOJH01000080.1"/>
</dbReference>
<dbReference type="PATRIC" id="fig|1230456.3.peg.2634"/>
<evidence type="ECO:0000313" key="6">
    <source>
        <dbReference type="EMBL" id="EMA60400.1"/>
    </source>
</evidence>
<evidence type="ECO:0000256" key="4">
    <source>
        <dbReference type="SAM" id="MobiDB-lite"/>
    </source>
</evidence>
<dbReference type="PANTHER" id="PTHR47429:SF2">
    <property type="entry name" value="PROTEIN TWIN LOV 1"/>
    <property type="match status" value="1"/>
</dbReference>
<dbReference type="NCBIfam" id="TIGR00229">
    <property type="entry name" value="sensory_box"/>
    <property type="match status" value="1"/>
</dbReference>
<evidence type="ECO:0000256" key="2">
    <source>
        <dbReference type="ARBA" id="ARBA00022643"/>
    </source>
</evidence>